<dbReference type="AlphaFoldDB" id="A0A917SHU8"/>
<feature type="region of interest" description="Disordered" evidence="1">
    <location>
        <begin position="161"/>
        <end position="186"/>
    </location>
</feature>
<evidence type="ECO:0000313" key="2">
    <source>
        <dbReference type="EMBL" id="GGL79090.1"/>
    </source>
</evidence>
<dbReference type="RefSeq" id="WP_188897487.1">
    <property type="nucleotide sequence ID" value="NZ_BMMZ01000014.1"/>
</dbReference>
<evidence type="ECO:0008006" key="4">
    <source>
        <dbReference type="Google" id="ProtNLM"/>
    </source>
</evidence>
<sequence length="186" mass="21477">MSDDTYDEDPLDGPDDFFGNPSTDVEQLRQELRSLRDMVAQHSRILEAIDGVLDRLVDTREGKLRTARWCYHQPAPMHGVDVLPTWVAWYNLRYAPQAHTQRIPYCWEQHGGLAAEIATLVASWQHAFNDAKANTDAAQTWHDRWLPGFLQRMRQWVPADCFDGNHREPRTTPEPEETLQSLGPRT</sequence>
<accession>A0A917SHU8</accession>
<dbReference type="Proteomes" id="UP000613840">
    <property type="component" value="Unassembled WGS sequence"/>
</dbReference>
<organism evidence="2 3">
    <name type="scientific">Microlunatus endophyticus</name>
    <dbReference type="NCBI Taxonomy" id="1716077"/>
    <lineage>
        <taxon>Bacteria</taxon>
        <taxon>Bacillati</taxon>
        <taxon>Actinomycetota</taxon>
        <taxon>Actinomycetes</taxon>
        <taxon>Propionibacteriales</taxon>
        <taxon>Propionibacteriaceae</taxon>
        <taxon>Microlunatus</taxon>
    </lineage>
</organism>
<dbReference type="EMBL" id="BMMZ01000014">
    <property type="protein sequence ID" value="GGL79090.1"/>
    <property type="molecule type" value="Genomic_DNA"/>
</dbReference>
<proteinExistence type="predicted"/>
<evidence type="ECO:0000313" key="3">
    <source>
        <dbReference type="Proteomes" id="UP000613840"/>
    </source>
</evidence>
<evidence type="ECO:0000256" key="1">
    <source>
        <dbReference type="SAM" id="MobiDB-lite"/>
    </source>
</evidence>
<protein>
    <recommendedName>
        <fullName evidence="4">DUF4913 domain-containing protein</fullName>
    </recommendedName>
</protein>
<reference evidence="2" key="2">
    <citation type="submission" date="2020-09" db="EMBL/GenBank/DDBJ databases">
        <authorList>
            <person name="Sun Q."/>
            <person name="Zhou Y."/>
        </authorList>
    </citation>
    <scope>NUCLEOTIDE SEQUENCE</scope>
    <source>
        <strain evidence="2">CGMCC 4.7306</strain>
    </source>
</reference>
<feature type="compositionally biased region" description="Acidic residues" evidence="1">
    <location>
        <begin position="1"/>
        <end position="15"/>
    </location>
</feature>
<name>A0A917SHU8_9ACTN</name>
<reference evidence="2" key="1">
    <citation type="journal article" date="2014" name="Int. J. Syst. Evol. Microbiol.">
        <title>Complete genome sequence of Corynebacterium casei LMG S-19264T (=DSM 44701T), isolated from a smear-ripened cheese.</title>
        <authorList>
            <consortium name="US DOE Joint Genome Institute (JGI-PGF)"/>
            <person name="Walter F."/>
            <person name="Albersmeier A."/>
            <person name="Kalinowski J."/>
            <person name="Ruckert C."/>
        </authorList>
    </citation>
    <scope>NUCLEOTIDE SEQUENCE</scope>
    <source>
        <strain evidence="2">CGMCC 4.7306</strain>
    </source>
</reference>
<feature type="compositionally biased region" description="Basic and acidic residues" evidence="1">
    <location>
        <begin position="163"/>
        <end position="173"/>
    </location>
</feature>
<comment type="caution">
    <text evidence="2">The sequence shown here is derived from an EMBL/GenBank/DDBJ whole genome shotgun (WGS) entry which is preliminary data.</text>
</comment>
<feature type="region of interest" description="Disordered" evidence="1">
    <location>
        <begin position="1"/>
        <end position="20"/>
    </location>
</feature>
<gene>
    <name evidence="2" type="ORF">GCM10011575_41820</name>
</gene>
<keyword evidence="3" id="KW-1185">Reference proteome</keyword>